<dbReference type="PANTHER" id="PTHR32322:SF9">
    <property type="entry name" value="AMINO-ACID METABOLITE EFFLUX PUMP-RELATED"/>
    <property type="match status" value="1"/>
</dbReference>
<evidence type="ECO:0000256" key="4">
    <source>
        <dbReference type="ARBA" id="ARBA00023136"/>
    </source>
</evidence>
<evidence type="ECO:0000259" key="6">
    <source>
        <dbReference type="Pfam" id="PF00892"/>
    </source>
</evidence>
<keyword evidence="2 5" id="KW-0812">Transmembrane</keyword>
<dbReference type="PANTHER" id="PTHR32322">
    <property type="entry name" value="INNER MEMBRANE TRANSPORTER"/>
    <property type="match status" value="1"/>
</dbReference>
<dbReference type="InterPro" id="IPR050638">
    <property type="entry name" value="AA-Vitamin_Transporters"/>
</dbReference>
<dbReference type="Gene3D" id="1.10.3730.20">
    <property type="match status" value="1"/>
</dbReference>
<feature type="transmembrane region" description="Helical" evidence="5">
    <location>
        <begin position="137"/>
        <end position="157"/>
    </location>
</feature>
<accession>A0AA88C6T9</accession>
<organism evidence="7 8">
    <name type="scientific">Pseudoduganella plicata</name>
    <dbReference type="NCBI Taxonomy" id="321984"/>
    <lineage>
        <taxon>Bacteria</taxon>
        <taxon>Pseudomonadati</taxon>
        <taxon>Pseudomonadota</taxon>
        <taxon>Betaproteobacteria</taxon>
        <taxon>Burkholderiales</taxon>
        <taxon>Oxalobacteraceae</taxon>
        <taxon>Telluria group</taxon>
        <taxon>Pseudoduganella</taxon>
    </lineage>
</organism>
<dbReference type="InterPro" id="IPR000620">
    <property type="entry name" value="EamA_dom"/>
</dbReference>
<feature type="transmembrane region" description="Helical" evidence="5">
    <location>
        <begin position="21"/>
        <end position="43"/>
    </location>
</feature>
<gene>
    <name evidence="7" type="ORF">GCM10007388_04240</name>
</gene>
<keyword evidence="3 5" id="KW-1133">Transmembrane helix</keyword>
<proteinExistence type="predicted"/>
<evidence type="ECO:0000256" key="2">
    <source>
        <dbReference type="ARBA" id="ARBA00022692"/>
    </source>
</evidence>
<dbReference type="Proteomes" id="UP000619512">
    <property type="component" value="Unassembled WGS sequence"/>
</dbReference>
<evidence type="ECO:0000256" key="5">
    <source>
        <dbReference type="SAM" id="Phobius"/>
    </source>
</evidence>
<feature type="transmembrane region" description="Helical" evidence="5">
    <location>
        <begin position="108"/>
        <end position="128"/>
    </location>
</feature>
<feature type="transmembrane region" description="Helical" evidence="5">
    <location>
        <begin position="221"/>
        <end position="243"/>
    </location>
</feature>
<dbReference type="GO" id="GO:0016020">
    <property type="term" value="C:membrane"/>
    <property type="evidence" value="ECO:0007669"/>
    <property type="project" value="UniProtKB-SubCell"/>
</dbReference>
<name>A0AA88C6T9_9BURK</name>
<sequence length="311" mass="32752">MPDPDVVNKLDNYNDPMSTANLLRLFLLAAIWGGSFLFMRIAAPVLGPGWLIELRVVFAALFLAAIALMLKKSLDLRRYWKHYAILGLFNAAIPFVLFAYAAKTLSASLLSVLNATAPMWAALIAAVWQRQMVTPRVLLGLVLGTAGVALLVGTDRLSTQDGALLAIGAALLAPFNYGIATVYAKSAPAVEPFSNAHGSMWAGAVLTLPALFMFPQPAMPSTGILGAAIALGVLCSGVAYLLYYGLVRDVGPTSALTVTFLAPLFGILWGTVFLQEAVGWTTLAGAGIVIAGTILVTGYRPAWSRAAKAAA</sequence>
<comment type="subcellular location">
    <subcellularLocation>
        <location evidence="1">Membrane</location>
        <topology evidence="1">Multi-pass membrane protein</topology>
    </subcellularLocation>
</comment>
<evidence type="ECO:0000256" key="3">
    <source>
        <dbReference type="ARBA" id="ARBA00022989"/>
    </source>
</evidence>
<evidence type="ECO:0000256" key="1">
    <source>
        <dbReference type="ARBA" id="ARBA00004141"/>
    </source>
</evidence>
<feature type="domain" description="EamA" evidence="6">
    <location>
        <begin position="25"/>
        <end position="152"/>
    </location>
</feature>
<feature type="domain" description="EamA" evidence="6">
    <location>
        <begin position="166"/>
        <end position="297"/>
    </location>
</feature>
<feature type="transmembrane region" description="Helical" evidence="5">
    <location>
        <begin position="255"/>
        <end position="274"/>
    </location>
</feature>
<dbReference type="Pfam" id="PF00892">
    <property type="entry name" value="EamA"/>
    <property type="match status" value="2"/>
</dbReference>
<keyword evidence="4 5" id="KW-0472">Membrane</keyword>
<evidence type="ECO:0000313" key="7">
    <source>
        <dbReference type="EMBL" id="GGY74936.1"/>
    </source>
</evidence>
<feature type="transmembrane region" description="Helical" evidence="5">
    <location>
        <begin position="196"/>
        <end position="215"/>
    </location>
</feature>
<dbReference type="InterPro" id="IPR037185">
    <property type="entry name" value="EmrE-like"/>
</dbReference>
<feature type="transmembrane region" description="Helical" evidence="5">
    <location>
        <begin position="82"/>
        <end position="102"/>
    </location>
</feature>
<reference evidence="7" key="1">
    <citation type="journal article" date="2014" name="Int. J. Syst. Evol. Microbiol.">
        <title>Complete genome sequence of Corynebacterium casei LMG S-19264T (=DSM 44701T), isolated from a smear-ripened cheese.</title>
        <authorList>
            <consortium name="US DOE Joint Genome Institute (JGI-PGF)"/>
            <person name="Walter F."/>
            <person name="Albersmeier A."/>
            <person name="Kalinowski J."/>
            <person name="Ruckert C."/>
        </authorList>
    </citation>
    <scope>NUCLEOTIDE SEQUENCE</scope>
    <source>
        <strain evidence="7">KCTC 12344</strain>
    </source>
</reference>
<protein>
    <submittedName>
        <fullName evidence="7">Membrane protein</fullName>
    </submittedName>
</protein>
<feature type="transmembrane region" description="Helical" evidence="5">
    <location>
        <begin position="163"/>
        <end position="184"/>
    </location>
</feature>
<dbReference type="AlphaFoldDB" id="A0AA88C6T9"/>
<reference evidence="7" key="2">
    <citation type="submission" date="2022-12" db="EMBL/GenBank/DDBJ databases">
        <authorList>
            <person name="Sun Q."/>
            <person name="Kim S."/>
        </authorList>
    </citation>
    <scope>NUCLEOTIDE SEQUENCE</scope>
    <source>
        <strain evidence="7">KCTC 12344</strain>
    </source>
</reference>
<dbReference type="SUPFAM" id="SSF103481">
    <property type="entry name" value="Multidrug resistance efflux transporter EmrE"/>
    <property type="match status" value="2"/>
</dbReference>
<evidence type="ECO:0000313" key="8">
    <source>
        <dbReference type="Proteomes" id="UP000619512"/>
    </source>
</evidence>
<comment type="caution">
    <text evidence="7">The sequence shown here is derived from an EMBL/GenBank/DDBJ whole genome shotgun (WGS) entry which is preliminary data.</text>
</comment>
<dbReference type="EMBL" id="BMWW01000001">
    <property type="protein sequence ID" value="GGY74936.1"/>
    <property type="molecule type" value="Genomic_DNA"/>
</dbReference>
<feature type="transmembrane region" description="Helical" evidence="5">
    <location>
        <begin position="280"/>
        <end position="299"/>
    </location>
</feature>
<feature type="transmembrane region" description="Helical" evidence="5">
    <location>
        <begin position="49"/>
        <end position="70"/>
    </location>
</feature>